<dbReference type="GeneID" id="9681989"/>
<dbReference type="RefSeq" id="XP_003056076.1">
    <property type="nucleotide sequence ID" value="XM_003056030.1"/>
</dbReference>
<feature type="region of interest" description="Disordered" evidence="7">
    <location>
        <begin position="102"/>
        <end position="127"/>
    </location>
</feature>
<name>C1MKY2_MICPC</name>
<feature type="region of interest" description="Disordered" evidence="7">
    <location>
        <begin position="1"/>
        <end position="21"/>
    </location>
</feature>
<evidence type="ECO:0000256" key="1">
    <source>
        <dbReference type="ARBA" id="ARBA00004123"/>
    </source>
</evidence>
<dbReference type="Gene3D" id="6.10.160.20">
    <property type="match status" value="1"/>
</dbReference>
<evidence type="ECO:0000259" key="8">
    <source>
        <dbReference type="Pfam" id="PF13867"/>
    </source>
</evidence>
<dbReference type="PANTHER" id="PTHR13286:SF22">
    <property type="entry name" value="PHD-TYPE DOMAIN-CONTAINING PROTEIN"/>
    <property type="match status" value="1"/>
</dbReference>
<evidence type="ECO:0000256" key="4">
    <source>
        <dbReference type="ARBA" id="ARBA00023015"/>
    </source>
</evidence>
<comment type="subcellular location">
    <subcellularLocation>
        <location evidence="1">Nucleus</location>
    </subcellularLocation>
</comment>
<evidence type="ECO:0000256" key="3">
    <source>
        <dbReference type="ARBA" id="ARBA00022491"/>
    </source>
</evidence>
<dbReference type="AlphaFoldDB" id="C1MKY2"/>
<accession>C1MKY2</accession>
<feature type="compositionally biased region" description="Polar residues" evidence="7">
    <location>
        <begin position="1"/>
        <end position="15"/>
    </location>
</feature>
<dbReference type="Pfam" id="PF13867">
    <property type="entry name" value="SAP30_Sin3_bdg"/>
    <property type="match status" value="1"/>
</dbReference>
<organism evidence="10">
    <name type="scientific">Micromonas pusilla (strain CCMP1545)</name>
    <name type="common">Picoplanktonic green alga</name>
    <dbReference type="NCBI Taxonomy" id="564608"/>
    <lineage>
        <taxon>Eukaryota</taxon>
        <taxon>Viridiplantae</taxon>
        <taxon>Chlorophyta</taxon>
        <taxon>Mamiellophyceae</taxon>
        <taxon>Mamiellales</taxon>
        <taxon>Mamiellaceae</taxon>
        <taxon>Micromonas</taxon>
    </lineage>
</organism>
<dbReference type="eggNOG" id="ENOG502SBNP">
    <property type="taxonomic scope" value="Eukaryota"/>
</dbReference>
<keyword evidence="10" id="KW-1185">Reference proteome</keyword>
<feature type="compositionally biased region" description="Polar residues" evidence="7">
    <location>
        <begin position="104"/>
        <end position="120"/>
    </location>
</feature>
<comment type="similarity">
    <text evidence="2">Belongs to the SAP30 family.</text>
</comment>
<dbReference type="PANTHER" id="PTHR13286">
    <property type="entry name" value="SAP30"/>
    <property type="match status" value="1"/>
</dbReference>
<dbReference type="Proteomes" id="UP000001876">
    <property type="component" value="Unassembled WGS sequence"/>
</dbReference>
<dbReference type="EMBL" id="GG663736">
    <property type="protein sequence ID" value="EEH59452.1"/>
    <property type="molecule type" value="Genomic_DNA"/>
</dbReference>
<dbReference type="STRING" id="564608.C1MKY2"/>
<evidence type="ECO:0000313" key="10">
    <source>
        <dbReference type="Proteomes" id="UP000001876"/>
    </source>
</evidence>
<sequence>MSRTLNTDGNRGSSSDADKNVAFHLPGTFSRNEQVRVDLTKLEAPSLRKYRRVFKLGEVQQGGTKDELIPAVVRHWKQTIVDEDETLIAFVTALRQRAKRGNIQAVNNRHSSFKTNSTRSGPRGKGK</sequence>
<feature type="domain" description="Histone deacetylase complex subunit SAP30 Sin3 binding" evidence="8">
    <location>
        <begin position="42"/>
        <end position="95"/>
    </location>
</feature>
<keyword evidence="6" id="KW-0539">Nucleus</keyword>
<keyword evidence="5" id="KW-0804">Transcription</keyword>
<dbReference type="KEGG" id="mpp:MICPUCDRAFT_64700"/>
<protein>
    <submittedName>
        <fullName evidence="9">Predicted protein</fullName>
    </submittedName>
</protein>
<dbReference type="InterPro" id="IPR025718">
    <property type="entry name" value="SAP30_Sin3-bd"/>
</dbReference>
<evidence type="ECO:0000256" key="2">
    <source>
        <dbReference type="ARBA" id="ARBA00006283"/>
    </source>
</evidence>
<evidence type="ECO:0000256" key="7">
    <source>
        <dbReference type="SAM" id="MobiDB-lite"/>
    </source>
</evidence>
<dbReference type="InterPro" id="IPR024145">
    <property type="entry name" value="His_deAcase_SAP30/SAP30L"/>
</dbReference>
<dbReference type="OrthoDB" id="510958at2759"/>
<evidence type="ECO:0000313" key="9">
    <source>
        <dbReference type="EMBL" id="EEH59452.1"/>
    </source>
</evidence>
<reference evidence="9 10" key="1">
    <citation type="journal article" date="2009" name="Science">
        <title>Green evolution and dynamic adaptations revealed by genomes of the marine picoeukaryotes Micromonas.</title>
        <authorList>
            <person name="Worden A.Z."/>
            <person name="Lee J.H."/>
            <person name="Mock T."/>
            <person name="Rouze P."/>
            <person name="Simmons M.P."/>
            <person name="Aerts A.L."/>
            <person name="Allen A.E."/>
            <person name="Cuvelier M.L."/>
            <person name="Derelle E."/>
            <person name="Everett M.V."/>
            <person name="Foulon E."/>
            <person name="Grimwood J."/>
            <person name="Gundlach H."/>
            <person name="Henrissat B."/>
            <person name="Napoli C."/>
            <person name="McDonald S.M."/>
            <person name="Parker M.S."/>
            <person name="Rombauts S."/>
            <person name="Salamov A."/>
            <person name="Von Dassow P."/>
            <person name="Badger J.H."/>
            <person name="Coutinho P.M."/>
            <person name="Demir E."/>
            <person name="Dubchak I."/>
            <person name="Gentemann C."/>
            <person name="Eikrem W."/>
            <person name="Gready J.E."/>
            <person name="John U."/>
            <person name="Lanier W."/>
            <person name="Lindquist E.A."/>
            <person name="Lucas S."/>
            <person name="Mayer K.F."/>
            <person name="Moreau H."/>
            <person name="Not F."/>
            <person name="Otillar R."/>
            <person name="Panaud O."/>
            <person name="Pangilinan J."/>
            <person name="Paulsen I."/>
            <person name="Piegu B."/>
            <person name="Poliakov A."/>
            <person name="Robbens S."/>
            <person name="Schmutz J."/>
            <person name="Toulza E."/>
            <person name="Wyss T."/>
            <person name="Zelensky A."/>
            <person name="Zhou K."/>
            <person name="Armbrust E.V."/>
            <person name="Bhattacharya D."/>
            <person name="Goodenough U.W."/>
            <person name="Van de Peer Y."/>
            <person name="Grigoriev I.V."/>
        </authorList>
    </citation>
    <scope>NUCLEOTIDE SEQUENCE [LARGE SCALE GENOMIC DNA]</scope>
    <source>
        <strain evidence="9 10">CCMP1545</strain>
    </source>
</reference>
<gene>
    <name evidence="9" type="ORF">MICPUCDRAFT_64700</name>
</gene>
<keyword evidence="4" id="KW-0805">Transcription regulation</keyword>
<evidence type="ECO:0000256" key="6">
    <source>
        <dbReference type="ARBA" id="ARBA00023242"/>
    </source>
</evidence>
<evidence type="ECO:0000256" key="5">
    <source>
        <dbReference type="ARBA" id="ARBA00023163"/>
    </source>
</evidence>
<dbReference type="InterPro" id="IPR038291">
    <property type="entry name" value="SAP30_C_sf"/>
</dbReference>
<dbReference type="GO" id="GO:0005634">
    <property type="term" value="C:nucleus"/>
    <property type="evidence" value="ECO:0007669"/>
    <property type="project" value="UniProtKB-SubCell"/>
</dbReference>
<proteinExistence type="inferred from homology"/>
<keyword evidence="3" id="KW-0678">Repressor</keyword>